<dbReference type="Gene3D" id="1.10.287.540">
    <property type="entry name" value="Helix hairpin bin"/>
    <property type="match status" value="1"/>
</dbReference>
<keyword evidence="4" id="KW-1185">Reference proteome</keyword>
<dbReference type="PANTHER" id="PTHR37300:SF1">
    <property type="entry name" value="UPF0291 PROTEIN YNZC"/>
    <property type="match status" value="1"/>
</dbReference>
<accession>A0AAE3E3Z6</accession>
<dbReference type="Pfam" id="PF05979">
    <property type="entry name" value="DUF896"/>
    <property type="match status" value="1"/>
</dbReference>
<proteinExistence type="inferred from homology"/>
<evidence type="ECO:0000256" key="2">
    <source>
        <dbReference type="HAMAP-Rule" id="MF_01103"/>
    </source>
</evidence>
<keyword evidence="1 2" id="KW-0963">Cytoplasm</keyword>
<dbReference type="RefSeq" id="WP_118612061.1">
    <property type="nucleotide sequence ID" value="NZ_JAJEQN010000014.1"/>
</dbReference>
<dbReference type="AlphaFoldDB" id="A0AAE3E3Z6"/>
<evidence type="ECO:0000256" key="1">
    <source>
        <dbReference type="ARBA" id="ARBA00022490"/>
    </source>
</evidence>
<evidence type="ECO:0000313" key="3">
    <source>
        <dbReference type="EMBL" id="MCC2221446.1"/>
    </source>
</evidence>
<comment type="similarity">
    <text evidence="2">Belongs to the UPF0291 family.</text>
</comment>
<reference evidence="3 4" key="1">
    <citation type="submission" date="2021-10" db="EMBL/GenBank/DDBJ databases">
        <title>Anaerobic single-cell dispensing facilitates the cultivation of human gut bacteria.</title>
        <authorList>
            <person name="Afrizal A."/>
        </authorList>
    </citation>
    <scope>NUCLEOTIDE SEQUENCE [LARGE SCALE GENOMIC DNA]</scope>
    <source>
        <strain evidence="3 4">CLA-AA-H224</strain>
    </source>
</reference>
<gene>
    <name evidence="3" type="ORF">LKD48_07310</name>
</gene>
<sequence length="77" mass="9173">MVTEKEIARINELAKKQKEGTLTAEEKEEQQALRQKYLRSIRENMRSSLDQMKIQNPDGTITNVKDRRKDWLNKIKE</sequence>
<comment type="subcellular location">
    <subcellularLocation>
        <location evidence="2">Cytoplasm</location>
    </subcellularLocation>
</comment>
<dbReference type="PANTHER" id="PTHR37300">
    <property type="entry name" value="UPF0291 PROTEIN CBO2609/CLC_2481"/>
    <property type="match status" value="1"/>
</dbReference>
<dbReference type="Proteomes" id="UP001198200">
    <property type="component" value="Unassembled WGS sequence"/>
</dbReference>
<dbReference type="InterPro" id="IPR009242">
    <property type="entry name" value="DUF896"/>
</dbReference>
<evidence type="ECO:0000313" key="4">
    <source>
        <dbReference type="Proteomes" id="UP001198200"/>
    </source>
</evidence>
<dbReference type="SUPFAM" id="SSF158221">
    <property type="entry name" value="YnzC-like"/>
    <property type="match status" value="1"/>
</dbReference>
<dbReference type="HAMAP" id="MF_01103">
    <property type="entry name" value="UPF0291"/>
    <property type="match status" value="1"/>
</dbReference>
<dbReference type="GO" id="GO:0005737">
    <property type="term" value="C:cytoplasm"/>
    <property type="evidence" value="ECO:0007669"/>
    <property type="project" value="UniProtKB-SubCell"/>
</dbReference>
<dbReference type="EMBL" id="JAJEQN010000014">
    <property type="protein sequence ID" value="MCC2221446.1"/>
    <property type="molecule type" value="Genomic_DNA"/>
</dbReference>
<organism evidence="3 4">
    <name type="scientific">Anthropogastromicrobium aceti</name>
    <dbReference type="NCBI Taxonomy" id="2981768"/>
    <lineage>
        <taxon>Bacteria</taxon>
        <taxon>Bacillati</taxon>
        <taxon>Bacillota</taxon>
        <taxon>Clostridia</taxon>
        <taxon>Lachnospirales</taxon>
        <taxon>Lachnospiraceae</taxon>
        <taxon>Anthropogastromicrobium</taxon>
    </lineage>
</organism>
<protein>
    <recommendedName>
        <fullName evidence="2">UPF0291 protein LKD48_07310</fullName>
    </recommendedName>
</protein>
<comment type="caution">
    <text evidence="3">The sequence shown here is derived from an EMBL/GenBank/DDBJ whole genome shotgun (WGS) entry which is preliminary data.</text>
</comment>
<name>A0AAE3E3Z6_9FIRM</name>